<keyword evidence="3 6" id="KW-0812">Transmembrane</keyword>
<evidence type="ECO:0000256" key="5">
    <source>
        <dbReference type="ARBA" id="ARBA00023136"/>
    </source>
</evidence>
<dbReference type="RefSeq" id="WP_148914440.1">
    <property type="nucleotide sequence ID" value="NZ_VSZS01000060.1"/>
</dbReference>
<keyword evidence="2" id="KW-1003">Cell membrane</keyword>
<protein>
    <submittedName>
        <fullName evidence="7">Flippase-like domain-containing protein</fullName>
    </submittedName>
</protein>
<dbReference type="OrthoDB" id="9126302at2"/>
<keyword evidence="8" id="KW-1185">Reference proteome</keyword>
<evidence type="ECO:0000256" key="2">
    <source>
        <dbReference type="ARBA" id="ARBA00022475"/>
    </source>
</evidence>
<keyword evidence="4 6" id="KW-1133">Transmembrane helix</keyword>
<gene>
    <name evidence="7" type="ORF">FY036_09325</name>
</gene>
<feature type="transmembrane region" description="Helical" evidence="6">
    <location>
        <begin position="9"/>
        <end position="30"/>
    </location>
</feature>
<proteinExistence type="predicted"/>
<dbReference type="Proteomes" id="UP000323258">
    <property type="component" value="Unassembled WGS sequence"/>
</dbReference>
<name>A0A5D4H336_9HYPH</name>
<evidence type="ECO:0000313" key="7">
    <source>
        <dbReference type="EMBL" id="TYR33240.1"/>
    </source>
</evidence>
<dbReference type="Pfam" id="PF03706">
    <property type="entry name" value="LPG_synthase_TM"/>
    <property type="match status" value="1"/>
</dbReference>
<feature type="transmembrane region" description="Helical" evidence="6">
    <location>
        <begin position="237"/>
        <end position="262"/>
    </location>
</feature>
<feature type="transmembrane region" description="Helical" evidence="6">
    <location>
        <begin position="131"/>
        <end position="151"/>
    </location>
</feature>
<organism evidence="7 8">
    <name type="scientific">Neoaquamicrobium microcysteis</name>
    <dbReference type="NCBI Taxonomy" id="2682781"/>
    <lineage>
        <taxon>Bacteria</taxon>
        <taxon>Pseudomonadati</taxon>
        <taxon>Pseudomonadota</taxon>
        <taxon>Alphaproteobacteria</taxon>
        <taxon>Hyphomicrobiales</taxon>
        <taxon>Phyllobacteriaceae</taxon>
        <taxon>Neoaquamicrobium</taxon>
    </lineage>
</organism>
<dbReference type="EMBL" id="VSZS01000060">
    <property type="protein sequence ID" value="TYR33240.1"/>
    <property type="molecule type" value="Genomic_DNA"/>
</dbReference>
<evidence type="ECO:0000256" key="6">
    <source>
        <dbReference type="SAM" id="Phobius"/>
    </source>
</evidence>
<reference evidence="7 8" key="2">
    <citation type="submission" date="2019-09" db="EMBL/GenBank/DDBJ databases">
        <title>Mesorhizobium sp. MaA-C15 isolated from Microcystis aeruginosa.</title>
        <authorList>
            <person name="Jeong S.E."/>
            <person name="Jin H.M."/>
            <person name="Jeon C.O."/>
        </authorList>
    </citation>
    <scope>NUCLEOTIDE SEQUENCE [LARGE SCALE GENOMIC DNA]</scope>
    <source>
        <strain evidence="7 8">MaA-C15</strain>
    </source>
</reference>
<feature type="transmembrane region" description="Helical" evidence="6">
    <location>
        <begin position="45"/>
        <end position="63"/>
    </location>
</feature>
<feature type="transmembrane region" description="Helical" evidence="6">
    <location>
        <begin position="282"/>
        <end position="303"/>
    </location>
</feature>
<dbReference type="InterPro" id="IPR022791">
    <property type="entry name" value="L-PG_synthase/AglD"/>
</dbReference>
<feature type="transmembrane region" description="Helical" evidence="6">
    <location>
        <begin position="210"/>
        <end position="231"/>
    </location>
</feature>
<dbReference type="PANTHER" id="PTHR40277:SF1">
    <property type="entry name" value="BLL5419 PROTEIN"/>
    <property type="match status" value="1"/>
</dbReference>
<dbReference type="GO" id="GO:0005886">
    <property type="term" value="C:plasma membrane"/>
    <property type="evidence" value="ECO:0007669"/>
    <property type="project" value="UniProtKB-SubCell"/>
</dbReference>
<evidence type="ECO:0000256" key="3">
    <source>
        <dbReference type="ARBA" id="ARBA00022692"/>
    </source>
</evidence>
<sequence length="319" mass="33321">MRLLSVHPWLLRAIQIGVAVALMGLLWRIADGPDAARLLRQADPLWLAAAVAALTIQTWLSALRWRLAARQLGIVLRPGEAVREYYLAQVVNQSLPGGMVGDAGRAVRSRGPSGLLAAGMAVVFERLAGQVAMFLAMASAFVVTLAAPGGFEWPRWLVLPVAVIVLAGTLMPLGLAAATRMPGRIGRSASAFWRMLARALLARRVLPRHVLLSIGTTVANLGAFAFCAIALDAALPLVAVLALVPLILFTMLIPISISGWGLREGAAAALFPLAGATASQGLATSITFGLAFIVAVLPGAAFIGTPSPVPARTSRAKAE</sequence>
<accession>A0A5D4H336</accession>
<evidence type="ECO:0000256" key="4">
    <source>
        <dbReference type="ARBA" id="ARBA00022989"/>
    </source>
</evidence>
<comment type="subcellular location">
    <subcellularLocation>
        <location evidence="1">Cell membrane</location>
        <topology evidence="1">Multi-pass membrane protein</topology>
    </subcellularLocation>
</comment>
<dbReference type="AlphaFoldDB" id="A0A5D4H336"/>
<evidence type="ECO:0000313" key="8">
    <source>
        <dbReference type="Proteomes" id="UP000323258"/>
    </source>
</evidence>
<evidence type="ECO:0000256" key="1">
    <source>
        <dbReference type="ARBA" id="ARBA00004651"/>
    </source>
</evidence>
<comment type="caution">
    <text evidence="7">The sequence shown here is derived from an EMBL/GenBank/DDBJ whole genome shotgun (WGS) entry which is preliminary data.</text>
</comment>
<reference evidence="7 8" key="1">
    <citation type="submission" date="2019-08" db="EMBL/GenBank/DDBJ databases">
        <authorList>
            <person name="Seo Y.L."/>
        </authorList>
    </citation>
    <scope>NUCLEOTIDE SEQUENCE [LARGE SCALE GENOMIC DNA]</scope>
    <source>
        <strain evidence="7 8">MaA-C15</strain>
    </source>
</reference>
<dbReference type="PANTHER" id="PTHR40277">
    <property type="entry name" value="BLL5419 PROTEIN"/>
    <property type="match status" value="1"/>
</dbReference>
<keyword evidence="5 6" id="KW-0472">Membrane</keyword>
<feature type="transmembrane region" description="Helical" evidence="6">
    <location>
        <begin position="157"/>
        <end position="178"/>
    </location>
</feature>